<sequence>MKQERIQPYNKIKYAFTNAPLLLMSDWKLPFKMYIDRCGEGLGAALHQVQIVNEKPYEVPEPSNPWELVDMDWVTSLLPGSDKSYNA</sequence>
<accession>A0A9Q3KE53</accession>
<dbReference type="AlphaFoldDB" id="A0A9Q3KE53"/>
<dbReference type="OrthoDB" id="2287420at2759"/>
<dbReference type="InterPro" id="IPR043502">
    <property type="entry name" value="DNA/RNA_pol_sf"/>
</dbReference>
<keyword evidence="2" id="KW-1185">Reference proteome</keyword>
<dbReference type="EMBL" id="AVOT02106092">
    <property type="protein sequence ID" value="MBW0579853.1"/>
    <property type="molecule type" value="Genomic_DNA"/>
</dbReference>
<evidence type="ECO:0000313" key="1">
    <source>
        <dbReference type="EMBL" id="MBW0579853.1"/>
    </source>
</evidence>
<comment type="caution">
    <text evidence="1">The sequence shown here is derived from an EMBL/GenBank/DDBJ whole genome shotgun (WGS) entry which is preliminary data.</text>
</comment>
<name>A0A9Q3KE53_9BASI</name>
<gene>
    <name evidence="1" type="ORF">O181_119568</name>
</gene>
<dbReference type="SUPFAM" id="SSF56672">
    <property type="entry name" value="DNA/RNA polymerases"/>
    <property type="match status" value="1"/>
</dbReference>
<evidence type="ECO:0000313" key="2">
    <source>
        <dbReference type="Proteomes" id="UP000765509"/>
    </source>
</evidence>
<protein>
    <recommendedName>
        <fullName evidence="3">Reverse transcriptase/retrotransposon-derived protein RNase H-like domain-containing protein</fullName>
    </recommendedName>
</protein>
<evidence type="ECO:0008006" key="3">
    <source>
        <dbReference type="Google" id="ProtNLM"/>
    </source>
</evidence>
<dbReference type="Proteomes" id="UP000765509">
    <property type="component" value="Unassembled WGS sequence"/>
</dbReference>
<reference evidence="1" key="1">
    <citation type="submission" date="2021-03" db="EMBL/GenBank/DDBJ databases">
        <title>Draft genome sequence of rust myrtle Austropuccinia psidii MF-1, a brazilian biotype.</title>
        <authorList>
            <person name="Quecine M.C."/>
            <person name="Pachon D.M.R."/>
            <person name="Bonatelli M.L."/>
            <person name="Correr F.H."/>
            <person name="Franceschini L.M."/>
            <person name="Leite T.F."/>
            <person name="Margarido G.R.A."/>
            <person name="Almeida C.A."/>
            <person name="Ferrarezi J.A."/>
            <person name="Labate C.A."/>
        </authorList>
    </citation>
    <scope>NUCLEOTIDE SEQUENCE</scope>
    <source>
        <strain evidence="1">MF-1</strain>
    </source>
</reference>
<organism evidence="1 2">
    <name type="scientific">Austropuccinia psidii MF-1</name>
    <dbReference type="NCBI Taxonomy" id="1389203"/>
    <lineage>
        <taxon>Eukaryota</taxon>
        <taxon>Fungi</taxon>
        <taxon>Dikarya</taxon>
        <taxon>Basidiomycota</taxon>
        <taxon>Pucciniomycotina</taxon>
        <taxon>Pucciniomycetes</taxon>
        <taxon>Pucciniales</taxon>
        <taxon>Sphaerophragmiaceae</taxon>
        <taxon>Austropuccinia</taxon>
    </lineage>
</organism>
<proteinExistence type="predicted"/>